<dbReference type="OrthoDB" id="10266696at2759"/>
<dbReference type="GO" id="GO:0008270">
    <property type="term" value="F:zinc ion binding"/>
    <property type="evidence" value="ECO:0007669"/>
    <property type="project" value="UniProtKB-KW"/>
</dbReference>
<dbReference type="InterPro" id="IPR001164">
    <property type="entry name" value="ArfGAP_dom"/>
</dbReference>
<dbReference type="SUPFAM" id="SSF57863">
    <property type="entry name" value="ArfGap/RecO-like zinc finger"/>
    <property type="match status" value="1"/>
</dbReference>
<keyword evidence="1" id="KW-0479">Metal-binding</keyword>
<feature type="compositionally biased region" description="Polar residues" evidence="2">
    <location>
        <begin position="520"/>
        <end position="530"/>
    </location>
</feature>
<dbReference type="GO" id="GO:0005737">
    <property type="term" value="C:cytoplasm"/>
    <property type="evidence" value="ECO:0007669"/>
    <property type="project" value="TreeGrafter"/>
</dbReference>
<comment type="caution">
    <text evidence="4">The sequence shown here is derived from an EMBL/GenBank/DDBJ whole genome shotgun (WGS) entry which is preliminary data.</text>
</comment>
<keyword evidence="1" id="KW-0863">Zinc-finger</keyword>
<keyword evidence="5" id="KW-1185">Reference proteome</keyword>
<dbReference type="Proteomes" id="UP000664534">
    <property type="component" value="Unassembled WGS sequence"/>
</dbReference>
<dbReference type="GO" id="GO:0005096">
    <property type="term" value="F:GTPase activator activity"/>
    <property type="evidence" value="ECO:0007669"/>
    <property type="project" value="InterPro"/>
</dbReference>
<feature type="region of interest" description="Disordered" evidence="2">
    <location>
        <begin position="423"/>
        <end position="609"/>
    </location>
</feature>
<organism evidence="4 5">
    <name type="scientific">Imshaugia aleurites</name>
    <dbReference type="NCBI Taxonomy" id="172621"/>
    <lineage>
        <taxon>Eukaryota</taxon>
        <taxon>Fungi</taxon>
        <taxon>Dikarya</taxon>
        <taxon>Ascomycota</taxon>
        <taxon>Pezizomycotina</taxon>
        <taxon>Lecanoromycetes</taxon>
        <taxon>OSLEUM clade</taxon>
        <taxon>Lecanoromycetidae</taxon>
        <taxon>Lecanorales</taxon>
        <taxon>Lecanorineae</taxon>
        <taxon>Parmeliaceae</taxon>
        <taxon>Imshaugia</taxon>
    </lineage>
</organism>
<dbReference type="PROSITE" id="PS50115">
    <property type="entry name" value="ARFGAP"/>
    <property type="match status" value="1"/>
</dbReference>
<feature type="compositionally biased region" description="Polar residues" evidence="2">
    <location>
        <begin position="344"/>
        <end position="360"/>
    </location>
</feature>
<dbReference type="Gene3D" id="1.10.220.150">
    <property type="entry name" value="Arf GTPase activating protein"/>
    <property type="match status" value="1"/>
</dbReference>
<feature type="compositionally biased region" description="Low complexity" evidence="2">
    <location>
        <begin position="214"/>
        <end position="230"/>
    </location>
</feature>
<feature type="region of interest" description="Disordered" evidence="2">
    <location>
        <begin position="164"/>
        <end position="394"/>
    </location>
</feature>
<dbReference type="AlphaFoldDB" id="A0A8H3IZQ6"/>
<evidence type="ECO:0000259" key="3">
    <source>
        <dbReference type="PROSITE" id="PS50115"/>
    </source>
</evidence>
<evidence type="ECO:0000256" key="1">
    <source>
        <dbReference type="PROSITE-ProRule" id="PRU00288"/>
    </source>
</evidence>
<evidence type="ECO:0000256" key="2">
    <source>
        <dbReference type="SAM" id="MobiDB-lite"/>
    </source>
</evidence>
<dbReference type="InterPro" id="IPR038508">
    <property type="entry name" value="ArfGAP_dom_sf"/>
</dbReference>
<sequence>MSRRVPPNAAAERAAQNQQTIKTLLKLEGNKSCADCKRNKPNIVVPIDPRWASWNLGVFVCIRCSGIHRGMGTHISRVKSVDLDAWTDEQLQSVLRWGNSRANKYWEAKLAAGHVPSDGKIENFIRTKYESKRWVMDGPMPDPATLDAEGDDDMPLNVVKEKAQLERGASQRASSTASQPVVATPKAAPPVDLFGDVPEPPARPSTTDVPGRSAPPKASAPPKQAKAADSLLGLDFFGGSPSATSGRPSSSASNPSGSAVPSRPDLKQSILSLYASAPKPQPPPQPQRQPSFGGIQSPAVQQQSNFGGLDDAFSGLNFNPPASTPAPQPQQQPKSDPFAGFNIAATQRSSVAAPQVTSPPLSGGGFFDAGPKLASKPAIASKPPQVPQANLTPSASNDFGDFNFASPTIATSTKPATASVSNDLFDFSESTPPKAAPKKAQAPSPTSTLSSNINSAFNLSAPAAPSQSTLKPAVSAQPATNAFSSFSNNNDAWGSSDAWATPEPSTTTTAPKPKPGASAQNPSIPMSTDFSAWGGTPAASNTHPAAFGSGFGSTSQPTPKVAPDEDFGGWSSAAPVTPAASNPAPVQSKPAGGGGFGGTSEDLFSNVWE</sequence>
<protein>
    <recommendedName>
        <fullName evidence="3">Arf-GAP domain-containing protein</fullName>
    </recommendedName>
</protein>
<dbReference type="InterPro" id="IPR044732">
    <property type="entry name" value="ArfGAP_SMAP1-like"/>
</dbReference>
<feature type="compositionally biased region" description="Low complexity" evidence="2">
    <location>
        <begin position="238"/>
        <end position="262"/>
    </location>
</feature>
<dbReference type="PANTHER" id="PTHR45705:SF1">
    <property type="entry name" value="FI20236P1"/>
    <property type="match status" value="1"/>
</dbReference>
<evidence type="ECO:0000313" key="5">
    <source>
        <dbReference type="Proteomes" id="UP000664534"/>
    </source>
</evidence>
<reference evidence="4" key="1">
    <citation type="submission" date="2021-03" db="EMBL/GenBank/DDBJ databases">
        <authorList>
            <person name="Tagirdzhanova G."/>
        </authorList>
    </citation>
    <scope>NUCLEOTIDE SEQUENCE</scope>
</reference>
<feature type="compositionally biased region" description="Low complexity" evidence="2">
    <location>
        <begin position="498"/>
        <end position="519"/>
    </location>
</feature>
<proteinExistence type="predicted"/>
<feature type="compositionally biased region" description="Low complexity" evidence="2">
    <location>
        <begin position="430"/>
        <end position="447"/>
    </location>
</feature>
<feature type="compositionally biased region" description="Low complexity" evidence="2">
    <location>
        <begin position="180"/>
        <end position="191"/>
    </location>
</feature>
<accession>A0A8H3IZQ6</accession>
<dbReference type="FunFam" id="1.10.220.150:FF:000010">
    <property type="entry name" value="Stromal membrane-associated protein"/>
    <property type="match status" value="1"/>
</dbReference>
<gene>
    <name evidence="4" type="ORF">IMSHALPRED_011108</name>
</gene>
<name>A0A8H3IZQ6_9LECA</name>
<feature type="domain" description="Arf-GAP" evidence="3">
    <location>
        <begin position="18"/>
        <end position="153"/>
    </location>
</feature>
<dbReference type="Pfam" id="PF01412">
    <property type="entry name" value="ArfGap"/>
    <property type="match status" value="1"/>
</dbReference>
<dbReference type="PANTHER" id="PTHR45705">
    <property type="entry name" value="FI20236P1"/>
    <property type="match status" value="1"/>
</dbReference>
<dbReference type="SMART" id="SM00105">
    <property type="entry name" value="ArfGap"/>
    <property type="match status" value="1"/>
</dbReference>
<dbReference type="InterPro" id="IPR051718">
    <property type="entry name" value="ARF_GTPase-activating"/>
</dbReference>
<dbReference type="PRINTS" id="PR00405">
    <property type="entry name" value="REVINTRACTNG"/>
</dbReference>
<dbReference type="EMBL" id="CAJPDT010000098">
    <property type="protein sequence ID" value="CAF9937340.1"/>
    <property type="molecule type" value="Genomic_DNA"/>
</dbReference>
<dbReference type="InterPro" id="IPR037278">
    <property type="entry name" value="ARFGAP/RecO"/>
</dbReference>
<evidence type="ECO:0000313" key="4">
    <source>
        <dbReference type="EMBL" id="CAF9937340.1"/>
    </source>
</evidence>
<dbReference type="CDD" id="cd08839">
    <property type="entry name" value="ArfGap_SMAP"/>
    <property type="match status" value="1"/>
</dbReference>
<keyword evidence="1" id="KW-0862">Zinc</keyword>
<feature type="compositionally biased region" description="Polar residues" evidence="2">
    <location>
        <begin position="448"/>
        <end position="458"/>
    </location>
</feature>